<dbReference type="Proteomes" id="UP001168146">
    <property type="component" value="Unassembled WGS sequence"/>
</dbReference>
<feature type="region of interest" description="Disordered" evidence="1">
    <location>
        <begin position="45"/>
        <end position="66"/>
    </location>
</feature>
<evidence type="ECO:0000313" key="2">
    <source>
        <dbReference type="EMBL" id="KAK0311582.1"/>
    </source>
</evidence>
<accession>A0AAN6FBS2</accession>
<comment type="caution">
    <text evidence="2">The sequence shown here is derived from an EMBL/GenBank/DDBJ whole genome shotgun (WGS) entry which is preliminary data.</text>
</comment>
<proteinExistence type="predicted"/>
<evidence type="ECO:0000256" key="1">
    <source>
        <dbReference type="SAM" id="MobiDB-lite"/>
    </source>
</evidence>
<sequence length="288" mass="32426">MSSPRLNQNSIATCIHLPGLASQDHHYEMADQNTASVRTTIEVEQTQPHTADTARPDVAPSAPFRPRGLSRRMIAIGRRRPHRDPGQAAYAPDMLRRERRLARRWEQMTSRTATCITVSPIFSFPVGRAGRILLSKGTNHFGWMTEAMRLMSEATMVKDHAQVLLGCFLTDAKLMSSLDERRRRLHPDAEFTVPNRRRYIADWTQAWDGRLEDFRDGFDGFMGMGNLTGYCWMVDEEVAVDLRIADVEGRFVIVAQGGVEAVVPLGERYAADVEPIVIDGGMPLEDDD</sequence>
<evidence type="ECO:0000313" key="3">
    <source>
        <dbReference type="Proteomes" id="UP001168146"/>
    </source>
</evidence>
<dbReference type="EMBL" id="JASUXU010000069">
    <property type="protein sequence ID" value="KAK0311582.1"/>
    <property type="molecule type" value="Genomic_DNA"/>
</dbReference>
<dbReference type="AlphaFoldDB" id="A0AAN6FBS2"/>
<organism evidence="2 3">
    <name type="scientific">Friedmanniomyces endolithicus</name>
    <dbReference type="NCBI Taxonomy" id="329885"/>
    <lineage>
        <taxon>Eukaryota</taxon>
        <taxon>Fungi</taxon>
        <taxon>Dikarya</taxon>
        <taxon>Ascomycota</taxon>
        <taxon>Pezizomycotina</taxon>
        <taxon>Dothideomycetes</taxon>
        <taxon>Dothideomycetidae</taxon>
        <taxon>Mycosphaerellales</taxon>
        <taxon>Teratosphaeriaceae</taxon>
        <taxon>Friedmanniomyces</taxon>
    </lineage>
</organism>
<gene>
    <name evidence="2" type="ORF">LTR82_014284</name>
</gene>
<protein>
    <submittedName>
        <fullName evidence="2">Uncharacterized protein</fullName>
    </submittedName>
</protein>
<name>A0AAN6FBS2_9PEZI</name>
<reference evidence="2" key="1">
    <citation type="submission" date="2021-12" db="EMBL/GenBank/DDBJ databases">
        <title>Black yeast isolated from Biological Soil Crust.</title>
        <authorList>
            <person name="Kurbessoian T."/>
        </authorList>
    </citation>
    <scope>NUCLEOTIDE SEQUENCE</scope>
    <source>
        <strain evidence="2">CCFEE 5208</strain>
    </source>
</reference>